<evidence type="ECO:0000259" key="1">
    <source>
        <dbReference type="PROSITE" id="PS50943"/>
    </source>
</evidence>
<dbReference type="SUPFAM" id="SSF47413">
    <property type="entry name" value="lambda repressor-like DNA-binding domains"/>
    <property type="match status" value="1"/>
</dbReference>
<dbReference type="Proteomes" id="UP001597287">
    <property type="component" value="Unassembled WGS sequence"/>
</dbReference>
<dbReference type="InterPro" id="IPR010982">
    <property type="entry name" value="Lambda_DNA-bd_dom_sf"/>
</dbReference>
<dbReference type="RefSeq" id="WP_016447883.1">
    <property type="nucleotide sequence ID" value="NZ_JBHSIH010000001.1"/>
</dbReference>
<dbReference type="Pfam" id="PF01381">
    <property type="entry name" value="HTH_3"/>
    <property type="match status" value="1"/>
</dbReference>
<name>A0ABW5ER42_9BURK</name>
<evidence type="ECO:0000313" key="3">
    <source>
        <dbReference type="Proteomes" id="UP001597287"/>
    </source>
</evidence>
<evidence type="ECO:0000313" key="2">
    <source>
        <dbReference type="EMBL" id="MFD2320113.1"/>
    </source>
</evidence>
<protein>
    <submittedName>
        <fullName evidence="2">Helix-turn-helix domain-containing protein</fullName>
    </submittedName>
</protein>
<keyword evidence="3" id="KW-1185">Reference proteome</keyword>
<dbReference type="EMBL" id="JBHUIG010000018">
    <property type="protein sequence ID" value="MFD2320113.1"/>
    <property type="molecule type" value="Genomic_DNA"/>
</dbReference>
<gene>
    <name evidence="2" type="ORF">ACFSPV_15510</name>
</gene>
<organism evidence="2 3">
    <name type="scientific">Delftia deserti</name>
    <dbReference type="NCBI Taxonomy" id="1651218"/>
    <lineage>
        <taxon>Bacteria</taxon>
        <taxon>Pseudomonadati</taxon>
        <taxon>Pseudomonadota</taxon>
        <taxon>Betaproteobacteria</taxon>
        <taxon>Burkholderiales</taxon>
        <taxon>Comamonadaceae</taxon>
        <taxon>Delftia</taxon>
    </lineage>
</organism>
<reference evidence="3" key="1">
    <citation type="journal article" date="2019" name="Int. J. Syst. Evol. Microbiol.">
        <title>The Global Catalogue of Microorganisms (GCM) 10K type strain sequencing project: providing services to taxonomists for standard genome sequencing and annotation.</title>
        <authorList>
            <consortium name="The Broad Institute Genomics Platform"/>
            <consortium name="The Broad Institute Genome Sequencing Center for Infectious Disease"/>
            <person name="Wu L."/>
            <person name="Ma J."/>
        </authorList>
    </citation>
    <scope>NUCLEOTIDE SEQUENCE [LARGE SCALE GENOMIC DNA]</scope>
    <source>
        <strain evidence="3">CCUG 62793</strain>
    </source>
</reference>
<dbReference type="SMART" id="SM00530">
    <property type="entry name" value="HTH_XRE"/>
    <property type="match status" value="1"/>
</dbReference>
<dbReference type="Gene3D" id="1.10.260.40">
    <property type="entry name" value="lambda repressor-like DNA-binding domains"/>
    <property type="match status" value="1"/>
</dbReference>
<sequence>MSTIKAIRERLGLSQLALGRGIGCTQGNIFHYERGQTLPPDAAKRVIAFAAERGLILTMDQLYGLQPLPPAAQPPEA</sequence>
<feature type="domain" description="HTH cro/C1-type" evidence="1">
    <location>
        <begin position="4"/>
        <end position="39"/>
    </location>
</feature>
<dbReference type="CDD" id="cd00093">
    <property type="entry name" value="HTH_XRE"/>
    <property type="match status" value="1"/>
</dbReference>
<comment type="caution">
    <text evidence="2">The sequence shown here is derived from an EMBL/GenBank/DDBJ whole genome shotgun (WGS) entry which is preliminary data.</text>
</comment>
<proteinExistence type="predicted"/>
<dbReference type="InterPro" id="IPR001387">
    <property type="entry name" value="Cro/C1-type_HTH"/>
</dbReference>
<accession>A0ABW5ER42</accession>
<dbReference type="PROSITE" id="PS50943">
    <property type="entry name" value="HTH_CROC1"/>
    <property type="match status" value="1"/>
</dbReference>